<dbReference type="RefSeq" id="WP_220806366.1">
    <property type="nucleotide sequence ID" value="NZ_BPMK01000001.1"/>
</dbReference>
<evidence type="ECO:0000313" key="3">
    <source>
        <dbReference type="Proteomes" id="UP000887222"/>
    </source>
</evidence>
<dbReference type="Proteomes" id="UP000887222">
    <property type="component" value="Unassembled WGS sequence"/>
</dbReference>
<evidence type="ECO:0000256" key="1">
    <source>
        <dbReference type="SAM" id="SignalP"/>
    </source>
</evidence>
<dbReference type="Gene3D" id="2.30.30.40">
    <property type="entry name" value="SH3 Domains"/>
    <property type="match status" value="1"/>
</dbReference>
<organism evidence="2 3">
    <name type="scientific">Noviherbaspirillum aridicola</name>
    <dbReference type="NCBI Taxonomy" id="2849687"/>
    <lineage>
        <taxon>Bacteria</taxon>
        <taxon>Pseudomonadati</taxon>
        <taxon>Pseudomonadota</taxon>
        <taxon>Betaproteobacteria</taxon>
        <taxon>Burkholderiales</taxon>
        <taxon>Oxalobacteraceae</taxon>
        <taxon>Noviherbaspirillum</taxon>
    </lineage>
</organism>
<proteinExistence type="predicted"/>
<protein>
    <recommendedName>
        <fullName evidence="4">SH3 domain-containing protein</fullName>
    </recommendedName>
</protein>
<dbReference type="EMBL" id="BPMK01000001">
    <property type="protein sequence ID" value="GIZ50184.1"/>
    <property type="molecule type" value="Genomic_DNA"/>
</dbReference>
<sequence length="219" mass="23970">MALEAMKIRAAIAACLIAVGALTQAHAERTLKPVDQAATRADFYAFRAQLQAAIARRDAGALLAGVDRNIRNSFGDNNGVDAFRQIWEPEDRRSRVWEVLGEVLALGGSFDREGSFVAPYVFSRWPRDADAFTHAAILGASVPVRAAASPSSPVAASLSFSIVEQIESRGADESWVQIRLPRGKTGFVDRRFIRSPVDYRAIFSKRDGKWKMTAFLAGD</sequence>
<name>A0ABQ4PZA3_9BURK</name>
<feature type="signal peptide" evidence="1">
    <location>
        <begin position="1"/>
        <end position="27"/>
    </location>
</feature>
<accession>A0ABQ4PZA3</accession>
<keyword evidence="1" id="KW-0732">Signal</keyword>
<comment type="caution">
    <text evidence="2">The sequence shown here is derived from an EMBL/GenBank/DDBJ whole genome shotgun (WGS) entry which is preliminary data.</text>
</comment>
<keyword evidence="3" id="KW-1185">Reference proteome</keyword>
<reference evidence="2 3" key="1">
    <citation type="journal article" date="2022" name="Int. J. Syst. Evol. Microbiol.">
        <title>Noviherbaspirillum aridicola sp. nov., isolated from an arid soil in Pakistan.</title>
        <authorList>
            <person name="Khan I.U."/>
            <person name="Saqib M."/>
            <person name="Amin A."/>
            <person name="Hussain F."/>
            <person name="Li L."/>
            <person name="Liu Y.H."/>
            <person name="Fang B.Z."/>
            <person name="Ahmed I."/>
            <person name="Li W.J."/>
        </authorList>
    </citation>
    <scope>NUCLEOTIDE SEQUENCE [LARGE SCALE GENOMIC DNA]</scope>
    <source>
        <strain evidence="2 3">NCCP-691</strain>
    </source>
</reference>
<gene>
    <name evidence="2" type="ORF">NCCP691_01980</name>
</gene>
<feature type="chain" id="PRO_5046063293" description="SH3 domain-containing protein" evidence="1">
    <location>
        <begin position="28"/>
        <end position="219"/>
    </location>
</feature>
<evidence type="ECO:0000313" key="2">
    <source>
        <dbReference type="EMBL" id="GIZ50184.1"/>
    </source>
</evidence>
<evidence type="ECO:0008006" key="4">
    <source>
        <dbReference type="Google" id="ProtNLM"/>
    </source>
</evidence>